<dbReference type="NCBIfam" id="NF042914">
    <property type="entry name" value="SAV915_dom"/>
    <property type="match status" value="1"/>
</dbReference>
<dbReference type="AlphaFoldDB" id="A0A5A7S990"/>
<organism evidence="1 2">
    <name type="scientific">Antrihabitans cavernicola</name>
    <dbReference type="NCBI Taxonomy" id="2495913"/>
    <lineage>
        <taxon>Bacteria</taxon>
        <taxon>Bacillati</taxon>
        <taxon>Actinomycetota</taxon>
        <taxon>Actinomycetes</taxon>
        <taxon>Mycobacteriales</taxon>
        <taxon>Nocardiaceae</taxon>
        <taxon>Antrihabitans</taxon>
    </lineage>
</organism>
<dbReference type="InterPro" id="IPR049975">
    <property type="entry name" value="SAV_915-like_dom"/>
</dbReference>
<name>A0A5A7S990_9NOCA</name>
<accession>A0A5A7S990</accession>
<evidence type="ECO:0000313" key="1">
    <source>
        <dbReference type="EMBL" id="KAA0022476.1"/>
    </source>
</evidence>
<reference evidence="1 2" key="1">
    <citation type="submission" date="2019-07" db="EMBL/GenBank/DDBJ databases">
        <title>Rhodococcus cavernicolus sp. nov., isolated from a cave.</title>
        <authorList>
            <person name="Lee S.D."/>
        </authorList>
    </citation>
    <scope>NUCLEOTIDE SEQUENCE [LARGE SCALE GENOMIC DNA]</scope>
    <source>
        <strain evidence="1 2">C1-24</strain>
    </source>
</reference>
<dbReference type="EMBL" id="VLNY01000005">
    <property type="protein sequence ID" value="KAA0022476.1"/>
    <property type="molecule type" value="Genomic_DNA"/>
</dbReference>
<comment type="caution">
    <text evidence="1">The sequence shown here is derived from an EMBL/GenBank/DDBJ whole genome shotgun (WGS) entry which is preliminary data.</text>
</comment>
<sequence>MAGAPIPVDFPPVVYLPCAEQVDDAAQARVDMRTTRDGRTALLAYSALDRLHTCCGDEQPWVLMPTEALDELQKAHPFQLLLLDVVIPDDQRRGGSE</sequence>
<dbReference type="OrthoDB" id="3256619at2"/>
<protein>
    <submittedName>
        <fullName evidence="1">Uncharacterized protein</fullName>
    </submittedName>
</protein>
<evidence type="ECO:0000313" key="2">
    <source>
        <dbReference type="Proteomes" id="UP000322244"/>
    </source>
</evidence>
<gene>
    <name evidence="1" type="ORF">FOY51_12255</name>
</gene>
<proteinExistence type="predicted"/>
<keyword evidence="2" id="KW-1185">Reference proteome</keyword>
<dbReference type="Proteomes" id="UP000322244">
    <property type="component" value="Unassembled WGS sequence"/>
</dbReference>